<dbReference type="InterPro" id="IPR023214">
    <property type="entry name" value="HAD_sf"/>
</dbReference>
<dbReference type="Gene3D" id="3.40.50.1000">
    <property type="entry name" value="HAD superfamily/HAD-like"/>
    <property type="match status" value="1"/>
</dbReference>
<dbReference type="InterPro" id="IPR000182">
    <property type="entry name" value="GNAT_dom"/>
</dbReference>
<dbReference type="NCBIfam" id="TIGR01686">
    <property type="entry name" value="FkbH"/>
    <property type="match status" value="1"/>
</dbReference>
<dbReference type="OrthoDB" id="323926at2"/>
<dbReference type="AlphaFoldDB" id="A0A3A9WJC0"/>
<evidence type="ECO:0000313" key="2">
    <source>
        <dbReference type="EMBL" id="RKN12859.1"/>
    </source>
</evidence>
<organism evidence="2 5">
    <name type="scientific">Streptomyces radicis</name>
    <dbReference type="NCBI Taxonomy" id="1750517"/>
    <lineage>
        <taxon>Bacteria</taxon>
        <taxon>Bacillati</taxon>
        <taxon>Actinomycetota</taxon>
        <taxon>Actinomycetes</taxon>
        <taxon>Kitasatosporales</taxon>
        <taxon>Streptomycetaceae</taxon>
        <taxon>Streptomyces</taxon>
    </lineage>
</organism>
<evidence type="ECO:0000259" key="1">
    <source>
        <dbReference type="PROSITE" id="PS51186"/>
    </source>
</evidence>
<evidence type="ECO:0000313" key="5">
    <source>
        <dbReference type="Proteomes" id="UP000275024"/>
    </source>
</evidence>
<dbReference type="InterPro" id="IPR010037">
    <property type="entry name" value="FkbH_domain"/>
</dbReference>
<dbReference type="SUPFAM" id="SSF56784">
    <property type="entry name" value="HAD-like"/>
    <property type="match status" value="1"/>
</dbReference>
<dbReference type="GO" id="GO:0016747">
    <property type="term" value="F:acyltransferase activity, transferring groups other than amino-acyl groups"/>
    <property type="evidence" value="ECO:0007669"/>
    <property type="project" value="InterPro"/>
</dbReference>
<proteinExistence type="predicted"/>
<dbReference type="NCBIfam" id="TIGR01681">
    <property type="entry name" value="HAD-SF-IIIC"/>
    <property type="match status" value="1"/>
</dbReference>
<dbReference type="InterPro" id="IPR016181">
    <property type="entry name" value="Acyl_CoA_acyltransferase"/>
</dbReference>
<dbReference type="InterPro" id="IPR036412">
    <property type="entry name" value="HAD-like_sf"/>
</dbReference>
<accession>A0A3A9WJC0</accession>
<dbReference type="Proteomes" id="UP000268652">
    <property type="component" value="Unassembled WGS sequence"/>
</dbReference>
<dbReference type="InterPro" id="IPR010033">
    <property type="entry name" value="HAD_SF_ppase_IIIC"/>
</dbReference>
<dbReference type="Proteomes" id="UP000275024">
    <property type="component" value="Unassembled WGS sequence"/>
</dbReference>
<dbReference type="RefSeq" id="WP_120694744.1">
    <property type="nucleotide sequence ID" value="NZ_RBDX01000001.1"/>
</dbReference>
<dbReference type="EMBL" id="RBDY01000001">
    <property type="protein sequence ID" value="RKN27376.1"/>
    <property type="molecule type" value="Genomic_DNA"/>
</dbReference>
<evidence type="ECO:0000313" key="3">
    <source>
        <dbReference type="EMBL" id="RKN27376.1"/>
    </source>
</evidence>
<dbReference type="Gene3D" id="3.40.630.30">
    <property type="match status" value="1"/>
</dbReference>
<evidence type="ECO:0000313" key="4">
    <source>
        <dbReference type="Proteomes" id="UP000268652"/>
    </source>
</evidence>
<sequence length="346" mass="38824">MTTKTRGRVKCAVWDLDNTVWRGVLLEDERVELRPGVRETLAELDRRGILHSIASRNDHDLAMRRLEELGIADFFLVPQITWGPKSVSVEAVATSLNIGIDALAFIDDQPFELEEVAFAHPKVLCLDAERAATLADMPEFRPRFLTDDAGRRREMYRSGELRARAQESFEGPDEEFLATLKMVFTIDRAEVSDLQRAEELTVRTNQLNSTGVTYSYEDLAALATSDDHLLLMAGLDDRFGTYGRIGLALVEKRGTTWVLKLLLMSCRVMNRGVGTVLLHHVMRLARDAGARLTAEFVPTDRNRVMYVTYRFAGFDEVGDRDGVRVLGAPLDDIPAPPAYLELRLGG</sequence>
<name>A0A3A9WJC0_9ACTN</name>
<comment type="caution">
    <text evidence="2">The sequence shown here is derived from an EMBL/GenBank/DDBJ whole genome shotgun (WGS) entry which is preliminary data.</text>
</comment>
<reference evidence="4 5" key="1">
    <citation type="submission" date="2018-09" db="EMBL/GenBank/DDBJ databases">
        <title>Streptomyces sp. nov. DS1-2, an endophytic actinomycete isolated from roots of Dendrobium scabrilingue.</title>
        <authorList>
            <person name="Kuncharoen N."/>
            <person name="Kudo T."/>
            <person name="Ohkuma M."/>
            <person name="Yuki M."/>
            <person name="Tanasupawat S."/>
        </authorList>
    </citation>
    <scope>NUCLEOTIDE SEQUENCE [LARGE SCALE GENOMIC DNA]</scope>
    <source>
        <strain evidence="2 5">AZ1-7</strain>
        <strain evidence="3 4">DS1-2</strain>
    </source>
</reference>
<keyword evidence="4" id="KW-1185">Reference proteome</keyword>
<dbReference type="EMBL" id="RBDX01000001">
    <property type="protein sequence ID" value="RKN12859.1"/>
    <property type="molecule type" value="Genomic_DNA"/>
</dbReference>
<feature type="domain" description="N-acetyltransferase" evidence="1">
    <location>
        <begin position="184"/>
        <end position="331"/>
    </location>
</feature>
<dbReference type="PROSITE" id="PS51186">
    <property type="entry name" value="GNAT"/>
    <property type="match status" value="1"/>
</dbReference>
<gene>
    <name evidence="3" type="ORF">D7318_00180</name>
    <name evidence="2" type="ORF">D7319_02715</name>
</gene>
<protein>
    <submittedName>
        <fullName evidence="2">HAD-IIIC family phosphatase</fullName>
    </submittedName>
</protein>
<dbReference type="SUPFAM" id="SSF55729">
    <property type="entry name" value="Acyl-CoA N-acyltransferases (Nat)"/>
    <property type="match status" value="1"/>
</dbReference>
<dbReference type="Pfam" id="PF00702">
    <property type="entry name" value="Hydrolase"/>
    <property type="match status" value="1"/>
</dbReference>